<dbReference type="InterPro" id="IPR019076">
    <property type="entry name" value="Spore_lipoprot_YhcN/YlaJ-like"/>
</dbReference>
<comment type="caution">
    <text evidence="3">The sequence shown here is derived from an EMBL/GenBank/DDBJ whole genome shotgun (WGS) entry which is preliminary data.</text>
</comment>
<organism evidence="3 4">
    <name type="scientific">Bacillus bruguierae</name>
    <dbReference type="NCBI Taxonomy" id="3127667"/>
    <lineage>
        <taxon>Bacteria</taxon>
        <taxon>Bacillati</taxon>
        <taxon>Bacillota</taxon>
        <taxon>Bacilli</taxon>
        <taxon>Bacillales</taxon>
        <taxon>Bacillaceae</taxon>
        <taxon>Bacillus</taxon>
    </lineage>
</organism>
<evidence type="ECO:0000256" key="1">
    <source>
        <dbReference type="SAM" id="Coils"/>
    </source>
</evidence>
<dbReference type="PROSITE" id="PS51257">
    <property type="entry name" value="PROKAR_LIPOPROTEIN"/>
    <property type="match status" value="1"/>
</dbReference>
<evidence type="ECO:0000313" key="3">
    <source>
        <dbReference type="EMBL" id="MEI4801269.1"/>
    </source>
</evidence>
<protein>
    <submittedName>
        <fullName evidence="3">YhcN/YlaJ family sporulation lipoprotein</fullName>
    </submittedName>
</protein>
<keyword evidence="1" id="KW-0175">Coiled coil</keyword>
<feature type="chain" id="PRO_5046709443" evidence="2">
    <location>
        <begin position="21"/>
        <end position="164"/>
    </location>
</feature>
<dbReference type="EMBL" id="JBAWSX010000003">
    <property type="protein sequence ID" value="MEI4801269.1"/>
    <property type="molecule type" value="Genomic_DNA"/>
</dbReference>
<accession>A0ABU8FF02</accession>
<keyword evidence="3" id="KW-0449">Lipoprotein</keyword>
<gene>
    <name evidence="3" type="ORF">WAZ07_07990</name>
</gene>
<proteinExistence type="predicted"/>
<evidence type="ECO:0000256" key="2">
    <source>
        <dbReference type="SAM" id="SignalP"/>
    </source>
</evidence>
<keyword evidence="4" id="KW-1185">Reference proteome</keyword>
<feature type="coiled-coil region" evidence="1">
    <location>
        <begin position="132"/>
        <end position="159"/>
    </location>
</feature>
<dbReference type="RefSeq" id="WP_090915960.1">
    <property type="nucleotide sequence ID" value="NZ_JBAWSX010000003.1"/>
</dbReference>
<reference evidence="3 4" key="1">
    <citation type="submission" date="2024-01" db="EMBL/GenBank/DDBJ databases">
        <title>Seven novel Bacillus-like species.</title>
        <authorList>
            <person name="Liu G."/>
        </authorList>
    </citation>
    <scope>NUCLEOTIDE SEQUENCE [LARGE SCALE GENOMIC DNA]</scope>
    <source>
        <strain evidence="3 4">FJAT-51639</strain>
    </source>
</reference>
<name>A0ABU8FF02_9BACI</name>
<dbReference type="Pfam" id="PF09580">
    <property type="entry name" value="Spore_YhcN_YlaJ"/>
    <property type="match status" value="1"/>
</dbReference>
<evidence type="ECO:0000313" key="4">
    <source>
        <dbReference type="Proteomes" id="UP001372526"/>
    </source>
</evidence>
<keyword evidence="2" id="KW-0732">Signal</keyword>
<dbReference type="GO" id="GO:0016787">
    <property type="term" value="F:hydrolase activity"/>
    <property type="evidence" value="ECO:0007669"/>
    <property type="project" value="UniProtKB-KW"/>
</dbReference>
<feature type="signal peptide" evidence="2">
    <location>
        <begin position="1"/>
        <end position="20"/>
    </location>
</feature>
<dbReference type="Proteomes" id="UP001372526">
    <property type="component" value="Unassembled WGS sequence"/>
</dbReference>
<keyword evidence="3" id="KW-0378">Hydrolase</keyword>
<sequence length="164" mass="19388">MRKFRIITLLFLLFFSFLSGCNSPLDKKVKKEANEKEEHKTTKKDTQLTQVSMETVDQSIANQAKDQILNMEEVIEVKAVNFNNELYVAAKPEHHERFQIKKLKKEMKQTLEKMYPNLKVYVSMDKKILMLLDKLETKIKNKEADKKEIKKQLKVVKEEMHSDI</sequence>